<dbReference type="EMBL" id="DVAD01000002">
    <property type="protein sequence ID" value="HIJ99252.1"/>
    <property type="molecule type" value="Genomic_DNA"/>
</dbReference>
<gene>
    <name evidence="2" type="ORF">H1011_00300</name>
</gene>
<dbReference type="InterPro" id="IPR013373">
    <property type="entry name" value="Flagellin/pilin_N_arc"/>
</dbReference>
<keyword evidence="1" id="KW-1133">Transmembrane helix</keyword>
<evidence type="ECO:0000256" key="1">
    <source>
        <dbReference type="SAM" id="Phobius"/>
    </source>
</evidence>
<keyword evidence="1" id="KW-0812">Transmembrane</keyword>
<sequence length="165" mass="17962">MRFPKFFSSKKGITPIISVILLLMMTIAIAGLAYTFLQRMQGTIQTSSENTSLELLGGLNVQLKVEGFVANCSASTDKVNITIYIRNAGTEQAEKLQLFVDDALQSGMANDTLAAGTVTSYSGGVLDDVSCSEWVNKTKEVRISSRETSAEKLIKFTCTYSSYLC</sequence>
<organism evidence="2 3">
    <name type="scientific">Candidatus Undinarchaeum marinum</name>
    <dbReference type="NCBI Taxonomy" id="2756141"/>
    <lineage>
        <taxon>Archaea</taxon>
        <taxon>Candidatus Undinarchaeota</taxon>
        <taxon>Candidatus Undinarchaeia</taxon>
        <taxon>Candidatus Undinarchaeales</taxon>
        <taxon>Candidatus Undinarchaeaceae</taxon>
        <taxon>Candidatus Undinarchaeum</taxon>
    </lineage>
</organism>
<accession>A0A832V031</accession>
<dbReference type="Proteomes" id="UP000604391">
    <property type="component" value="Unassembled WGS sequence"/>
</dbReference>
<dbReference type="NCBIfam" id="TIGR02537">
    <property type="entry name" value="arch_flag_Nterm"/>
    <property type="match status" value="1"/>
</dbReference>
<evidence type="ECO:0000313" key="2">
    <source>
        <dbReference type="EMBL" id="HIJ99252.1"/>
    </source>
</evidence>
<reference evidence="2 3" key="1">
    <citation type="journal article" name="Nat. Commun.">
        <title>Undinarchaeota illuminate DPANN phylogeny and the impact of gene transfer on archaeal evolution.</title>
        <authorList>
            <person name="Dombrowski N."/>
            <person name="Williams T.A."/>
            <person name="Sun J."/>
            <person name="Woodcroft B.J."/>
            <person name="Lee J.H."/>
            <person name="Minh B.Q."/>
            <person name="Rinke C."/>
            <person name="Spang A."/>
        </authorList>
    </citation>
    <scope>NUCLEOTIDE SEQUENCE [LARGE SCALE GENOMIC DNA]</scope>
    <source>
        <strain evidence="2">MAG_bin17</strain>
    </source>
</reference>
<name>A0A832V031_9ARCH</name>
<keyword evidence="1" id="KW-0472">Membrane</keyword>
<comment type="caution">
    <text evidence="2">The sequence shown here is derived from an EMBL/GenBank/DDBJ whole genome shotgun (WGS) entry which is preliminary data.</text>
</comment>
<feature type="transmembrane region" description="Helical" evidence="1">
    <location>
        <begin position="12"/>
        <end position="37"/>
    </location>
</feature>
<keyword evidence="3" id="KW-1185">Reference proteome</keyword>
<protein>
    <submittedName>
        <fullName evidence="2">Uncharacterized protein</fullName>
    </submittedName>
</protein>
<dbReference type="AlphaFoldDB" id="A0A832V031"/>
<evidence type="ECO:0000313" key="3">
    <source>
        <dbReference type="Proteomes" id="UP000604391"/>
    </source>
</evidence>
<proteinExistence type="predicted"/>